<name>A0ABV0IR52_9NEIS</name>
<reference evidence="1 2" key="1">
    <citation type="submission" date="2024-05" db="EMBL/GenBank/DDBJ databases">
        <authorList>
            <person name="De Oliveira J.P."/>
            <person name="Noriler S.A."/>
            <person name="De Oliveira A.G."/>
            <person name="Sipoli D.S."/>
        </authorList>
    </citation>
    <scope>NUCLEOTIDE SEQUENCE [LARGE SCALE GENOMIC DNA]</scope>
    <source>
        <strain evidence="1 2">LABIM192</strain>
    </source>
</reference>
<dbReference type="Proteomes" id="UP001462502">
    <property type="component" value="Unassembled WGS sequence"/>
</dbReference>
<organism evidence="1 2">
    <name type="scientific">Chromobacterium phragmitis</name>
    <dbReference type="NCBI Taxonomy" id="2202141"/>
    <lineage>
        <taxon>Bacteria</taxon>
        <taxon>Pseudomonadati</taxon>
        <taxon>Pseudomonadota</taxon>
        <taxon>Betaproteobacteria</taxon>
        <taxon>Neisseriales</taxon>
        <taxon>Chromobacteriaceae</taxon>
        <taxon>Chromobacterium</taxon>
    </lineage>
</organism>
<sequence length="295" mass="33802">MEDRKPELKSIFKYASAEAFDKIFPSNKHVVFKLSLPKDFNDPYELSLTIDFNQPPDILACYQEVIGKIQQIPTTCFSELPSIIPMWAHYAKNSTGFSIELDVDLVKKELPEAAFNFVSYRDEPSDTVLDHLYKAARIGKFRHIGFLNDAVYHAAYFTKTKCWDCEKEVRMVINEKHTRIVDGDILIDIPIVAVKRIICGQKTANPEREKIKNFSKENGIGFYDLRIGRLSATPYFIDEIGNSHIFDLARNAFLKSKNQCENCKEPISQKEGSHCPWCKVEDHHRVVASSTRAFG</sequence>
<protein>
    <submittedName>
        <fullName evidence="1">DUF2971 domain-containing protein</fullName>
    </submittedName>
</protein>
<dbReference type="RefSeq" id="WP_347937505.1">
    <property type="nucleotide sequence ID" value="NZ_CP158160.1"/>
</dbReference>
<evidence type="ECO:0000313" key="2">
    <source>
        <dbReference type="Proteomes" id="UP001462502"/>
    </source>
</evidence>
<dbReference type="InterPro" id="IPR021352">
    <property type="entry name" value="DUF2971"/>
</dbReference>
<accession>A0ABV0IR52</accession>
<dbReference type="EMBL" id="JBDXMI010000001">
    <property type="protein sequence ID" value="MEO9383127.1"/>
    <property type="molecule type" value="Genomic_DNA"/>
</dbReference>
<proteinExistence type="predicted"/>
<dbReference type="Pfam" id="PF11185">
    <property type="entry name" value="DUF2971"/>
    <property type="match status" value="1"/>
</dbReference>
<gene>
    <name evidence="1" type="ORF">ABI908_03215</name>
</gene>
<evidence type="ECO:0000313" key="1">
    <source>
        <dbReference type="EMBL" id="MEO9383127.1"/>
    </source>
</evidence>
<comment type="caution">
    <text evidence="1">The sequence shown here is derived from an EMBL/GenBank/DDBJ whole genome shotgun (WGS) entry which is preliminary data.</text>
</comment>
<keyword evidence="2" id="KW-1185">Reference proteome</keyword>